<name>A0A4P9ZAI5_9ASCO</name>
<dbReference type="OrthoDB" id="4095763at2759"/>
<evidence type="ECO:0000256" key="2">
    <source>
        <dbReference type="SAM" id="MobiDB-lite"/>
    </source>
</evidence>
<feature type="region of interest" description="Disordered" evidence="2">
    <location>
        <begin position="265"/>
        <end position="345"/>
    </location>
</feature>
<evidence type="ECO:0000313" key="4">
    <source>
        <dbReference type="Proteomes" id="UP000268321"/>
    </source>
</evidence>
<dbReference type="EMBL" id="ML004474">
    <property type="protein sequence ID" value="RKP29795.1"/>
    <property type="molecule type" value="Genomic_DNA"/>
</dbReference>
<proteinExistence type="predicted"/>
<keyword evidence="4" id="KW-1185">Reference proteome</keyword>
<sequence length="345" mass="38014">MNVHNLIDPQLGLSLWSDQDPARRPPSAPPEGLSPAPQLREQKPLDTANLLTLLSRRPSLGEDPTVPPPVVASLLGPDVATYPMNESTFREALRMRAEQDKLRQEQIRLEIASRNLEIMELAARQDLPPHLIPYMVVGDASDPRSMVPPQQPGPPQPILAPQSLKTYPIPLIPSYGAPRQSPTSRPYDQFDNVSTVPPLNYQFGLGAKFPPKSPQRSQSPAKFGAAAMPNAANPVTPYRQTYCTQPTHQRHFSMLADPSVSVARYSDRTKPKNPQLSRLKSPQGASSAMNVKPSPAQLLNKQTKNSQTSPQDSMTSFQHIIQFHHWKPQNPDDSPLPDNTSGPAT</sequence>
<gene>
    <name evidence="3" type="ORF">METBISCDRAFT_27928</name>
</gene>
<organism evidence="3 4">
    <name type="scientific">Metschnikowia bicuspidata</name>
    <dbReference type="NCBI Taxonomy" id="27322"/>
    <lineage>
        <taxon>Eukaryota</taxon>
        <taxon>Fungi</taxon>
        <taxon>Dikarya</taxon>
        <taxon>Ascomycota</taxon>
        <taxon>Saccharomycotina</taxon>
        <taxon>Pichiomycetes</taxon>
        <taxon>Metschnikowiaceae</taxon>
        <taxon>Metschnikowia</taxon>
    </lineage>
</organism>
<dbReference type="AlphaFoldDB" id="A0A4P9ZAI5"/>
<evidence type="ECO:0000313" key="3">
    <source>
        <dbReference type="EMBL" id="RKP29795.1"/>
    </source>
</evidence>
<feature type="compositionally biased region" description="Polar residues" evidence="2">
    <location>
        <begin position="272"/>
        <end position="289"/>
    </location>
</feature>
<feature type="compositionally biased region" description="Polar residues" evidence="2">
    <location>
        <begin position="297"/>
        <end position="319"/>
    </location>
</feature>
<dbReference type="Pfam" id="PF10846">
    <property type="entry name" value="DUF2722"/>
    <property type="match status" value="1"/>
</dbReference>
<accession>A0A4P9ZAI5</accession>
<feature type="region of interest" description="Disordered" evidence="2">
    <location>
        <begin position="1"/>
        <end position="44"/>
    </location>
</feature>
<dbReference type="InterPro" id="IPR021216">
    <property type="entry name" value="DUF2722"/>
</dbReference>
<keyword evidence="1" id="KW-0175">Coiled coil</keyword>
<evidence type="ECO:0000256" key="1">
    <source>
        <dbReference type="SAM" id="Coils"/>
    </source>
</evidence>
<feature type="coiled-coil region" evidence="1">
    <location>
        <begin position="95"/>
        <end position="122"/>
    </location>
</feature>
<reference evidence="4" key="1">
    <citation type="journal article" date="2018" name="Nat. Microbiol.">
        <title>Leveraging single-cell genomics to expand the fungal tree of life.</title>
        <authorList>
            <person name="Ahrendt S.R."/>
            <person name="Quandt C.A."/>
            <person name="Ciobanu D."/>
            <person name="Clum A."/>
            <person name="Salamov A."/>
            <person name="Andreopoulos B."/>
            <person name="Cheng J.F."/>
            <person name="Woyke T."/>
            <person name="Pelin A."/>
            <person name="Henrissat B."/>
            <person name="Reynolds N.K."/>
            <person name="Benny G.L."/>
            <person name="Smith M.E."/>
            <person name="James T.Y."/>
            <person name="Grigoriev I.V."/>
        </authorList>
    </citation>
    <scope>NUCLEOTIDE SEQUENCE [LARGE SCALE GENOMIC DNA]</scope>
    <source>
        <strain evidence="4">Baker2002</strain>
    </source>
</reference>
<dbReference type="Proteomes" id="UP000268321">
    <property type="component" value="Unassembled WGS sequence"/>
</dbReference>
<protein>
    <submittedName>
        <fullName evidence="3">Uncharacterized protein</fullName>
    </submittedName>
</protein>